<keyword evidence="1" id="KW-1133">Transmembrane helix</keyword>
<keyword evidence="1" id="KW-0472">Membrane</keyword>
<dbReference type="Pfam" id="PF07331">
    <property type="entry name" value="TctB"/>
    <property type="match status" value="1"/>
</dbReference>
<feature type="transmembrane region" description="Helical" evidence="1">
    <location>
        <begin position="144"/>
        <end position="161"/>
    </location>
</feature>
<evidence type="ECO:0000313" key="4">
    <source>
        <dbReference type="Proteomes" id="UP001225356"/>
    </source>
</evidence>
<sequence length="178" mass="18431">MSLPEEPGGATDRGAGPAYSWRRPELVLALVVLALGAFVIVGTADVTAAGSTFGLGPRFFPIIVGAALLLIGLFYVLDVVRGGHGDPEQTEDADTEAPADWRTVALVSVIFLTFAGLLDLLGWIIAGALLFFGLSLTLGAEHRLRAGVISVLLSTVTYLTFVKGLGVTLPAGLLSGVI</sequence>
<comment type="caution">
    <text evidence="3">The sequence shown here is derived from an EMBL/GenBank/DDBJ whole genome shotgun (WGS) entry which is preliminary data.</text>
</comment>
<name>A0ABT9QRP4_9ACTN</name>
<keyword evidence="4" id="KW-1185">Reference proteome</keyword>
<evidence type="ECO:0000259" key="2">
    <source>
        <dbReference type="Pfam" id="PF07331"/>
    </source>
</evidence>
<gene>
    <name evidence="3" type="ORF">J2853_008627</name>
</gene>
<evidence type="ECO:0000313" key="3">
    <source>
        <dbReference type="EMBL" id="MDP9849416.1"/>
    </source>
</evidence>
<evidence type="ECO:0000256" key="1">
    <source>
        <dbReference type="SAM" id="Phobius"/>
    </source>
</evidence>
<accession>A0ABT9QRP4</accession>
<feature type="transmembrane region" description="Helical" evidence="1">
    <location>
        <begin position="26"/>
        <end position="47"/>
    </location>
</feature>
<feature type="domain" description="DUF1468" evidence="2">
    <location>
        <begin position="27"/>
        <end position="170"/>
    </location>
</feature>
<feature type="transmembrane region" description="Helical" evidence="1">
    <location>
        <begin position="104"/>
        <end position="132"/>
    </location>
</feature>
<proteinExistence type="predicted"/>
<dbReference type="InterPro" id="IPR009936">
    <property type="entry name" value="DUF1468"/>
</dbReference>
<feature type="transmembrane region" description="Helical" evidence="1">
    <location>
        <begin position="59"/>
        <end position="77"/>
    </location>
</feature>
<organism evidence="3 4">
    <name type="scientific">Streptosporangium lutulentum</name>
    <dbReference type="NCBI Taxonomy" id="1461250"/>
    <lineage>
        <taxon>Bacteria</taxon>
        <taxon>Bacillati</taxon>
        <taxon>Actinomycetota</taxon>
        <taxon>Actinomycetes</taxon>
        <taxon>Streptosporangiales</taxon>
        <taxon>Streptosporangiaceae</taxon>
        <taxon>Streptosporangium</taxon>
    </lineage>
</organism>
<keyword evidence="1" id="KW-0812">Transmembrane</keyword>
<dbReference type="Proteomes" id="UP001225356">
    <property type="component" value="Unassembled WGS sequence"/>
</dbReference>
<protein>
    <submittedName>
        <fullName evidence="3">Tricarboxylic transport membrane protein</fullName>
    </submittedName>
</protein>
<dbReference type="RefSeq" id="WP_307567256.1">
    <property type="nucleotide sequence ID" value="NZ_JAUSQU010000001.1"/>
</dbReference>
<dbReference type="EMBL" id="JAUSQU010000001">
    <property type="protein sequence ID" value="MDP9849416.1"/>
    <property type="molecule type" value="Genomic_DNA"/>
</dbReference>
<reference evidence="3 4" key="1">
    <citation type="submission" date="2023-07" db="EMBL/GenBank/DDBJ databases">
        <title>Sequencing the genomes of 1000 actinobacteria strains.</title>
        <authorList>
            <person name="Klenk H.-P."/>
        </authorList>
    </citation>
    <scope>NUCLEOTIDE SEQUENCE [LARGE SCALE GENOMIC DNA]</scope>
    <source>
        <strain evidence="3 4">DSM 46740</strain>
    </source>
</reference>